<protein>
    <submittedName>
        <fullName evidence="2">ATPase</fullName>
    </submittedName>
</protein>
<evidence type="ECO:0000256" key="1">
    <source>
        <dbReference type="SAM" id="Coils"/>
    </source>
</evidence>
<accession>A0A7G7VJ71</accession>
<reference evidence="2 3" key="1">
    <citation type="submission" date="2020-07" db="EMBL/GenBank/DDBJ databases">
        <title>Complete genome and description of Selenomonas timonensis sp. nov., a new bacterium isolated from a gingivitis subject.</title>
        <authorList>
            <person name="Antezack A."/>
        </authorList>
    </citation>
    <scope>NUCLEOTIDE SEQUENCE [LARGE SCALE GENOMIC DNA]</scope>
    <source>
        <strain evidence="2 3">Marseille-Q3039</strain>
    </source>
</reference>
<dbReference type="AlphaFoldDB" id="A0A7G7VJ71"/>
<organism evidence="2 3">
    <name type="scientific">Selenomonas timonae</name>
    <dbReference type="NCBI Taxonomy" id="2754044"/>
    <lineage>
        <taxon>Bacteria</taxon>
        <taxon>Bacillati</taxon>
        <taxon>Bacillota</taxon>
        <taxon>Negativicutes</taxon>
        <taxon>Selenomonadales</taxon>
        <taxon>Selenomonadaceae</taxon>
        <taxon>Selenomonas</taxon>
    </lineage>
</organism>
<feature type="coiled-coil region" evidence="1">
    <location>
        <begin position="48"/>
        <end position="168"/>
    </location>
</feature>
<keyword evidence="3" id="KW-1185">Reference proteome</keyword>
<dbReference type="RefSeq" id="WP_009441678.1">
    <property type="nucleotide sequence ID" value="NZ_CP060204.1"/>
</dbReference>
<evidence type="ECO:0000313" key="2">
    <source>
        <dbReference type="EMBL" id="QNH54164.1"/>
    </source>
</evidence>
<dbReference type="Proteomes" id="UP000515480">
    <property type="component" value="Chromosome"/>
</dbReference>
<gene>
    <name evidence="2" type="ORF">H1B31_09990</name>
</gene>
<name>A0A7G7VJ71_9FIRM</name>
<evidence type="ECO:0000313" key="3">
    <source>
        <dbReference type="Proteomes" id="UP000515480"/>
    </source>
</evidence>
<dbReference type="KEGG" id="stim:H1B31_09990"/>
<keyword evidence="1" id="KW-0175">Coiled coil</keyword>
<sequence length="179" mass="19959">MAVVDTLKKLEDLVADASHLPFSDKALVNDDEIVHLVEELRMDLPKELNRAAEIMQEQESIITRAREEAKDIVDSAQARANQMLEDSEIVIQAKERARAIMQQTQDQAREIMEQAQTGAARLQSDADAYANQVFEQLIAHVGSTFKGVQQAEMGLNQAMNVLRTAKAQMNAPQDEVSEL</sequence>
<proteinExistence type="predicted"/>
<dbReference type="EMBL" id="CP060204">
    <property type="protein sequence ID" value="QNH54164.1"/>
    <property type="molecule type" value="Genomic_DNA"/>
</dbReference>